<keyword evidence="4" id="KW-1185">Reference proteome</keyword>
<name>A0ABY7TT83_9SPHN</name>
<dbReference type="Proteomes" id="UP001220395">
    <property type="component" value="Chromosome"/>
</dbReference>
<evidence type="ECO:0000256" key="1">
    <source>
        <dbReference type="SAM" id="MobiDB-lite"/>
    </source>
</evidence>
<protein>
    <submittedName>
        <fullName evidence="3">Uncharacterized protein</fullName>
    </submittedName>
</protein>
<evidence type="ECO:0000313" key="4">
    <source>
        <dbReference type="Proteomes" id="UP001220395"/>
    </source>
</evidence>
<evidence type="ECO:0000256" key="2">
    <source>
        <dbReference type="SAM" id="SignalP"/>
    </source>
</evidence>
<sequence length="115" mass="11085">MNATFRTGALALILASSTAVFAAPQAAPSPTVSEAEAMAKPTPPASPEQSASAPAQARPLLTTGTAADLIGNAGDPAGSTRGAMISAYSNAPAATSVQSPVGPAPASSAPPARPY</sequence>
<reference evidence="3 4" key="1">
    <citation type="submission" date="2023-02" db="EMBL/GenBank/DDBJ databases">
        <title>Genome sequence of Sphingomonas naphthae.</title>
        <authorList>
            <person name="Kim S."/>
            <person name="Heo J."/>
            <person name="Kwon S.-W."/>
        </authorList>
    </citation>
    <scope>NUCLEOTIDE SEQUENCE [LARGE SCALE GENOMIC DNA]</scope>
    <source>
        <strain evidence="3 4">KACC 18716</strain>
    </source>
</reference>
<proteinExistence type="predicted"/>
<dbReference type="RefSeq" id="WP_273690632.1">
    <property type="nucleotide sequence ID" value="NZ_CP117411.1"/>
</dbReference>
<feature type="region of interest" description="Disordered" evidence="1">
    <location>
        <begin position="24"/>
        <end position="115"/>
    </location>
</feature>
<dbReference type="EMBL" id="CP117411">
    <property type="protein sequence ID" value="WCT75084.1"/>
    <property type="molecule type" value="Genomic_DNA"/>
</dbReference>
<organism evidence="3 4">
    <name type="scientific">Sphingomonas naphthae</name>
    <dbReference type="NCBI Taxonomy" id="1813468"/>
    <lineage>
        <taxon>Bacteria</taxon>
        <taxon>Pseudomonadati</taxon>
        <taxon>Pseudomonadota</taxon>
        <taxon>Alphaproteobacteria</taxon>
        <taxon>Sphingomonadales</taxon>
        <taxon>Sphingomonadaceae</taxon>
        <taxon>Sphingomonas</taxon>
    </lineage>
</organism>
<feature type="signal peptide" evidence="2">
    <location>
        <begin position="1"/>
        <end position="22"/>
    </location>
</feature>
<gene>
    <name evidence="3" type="ORF">PQ455_07685</name>
</gene>
<accession>A0ABY7TT83</accession>
<feature type="chain" id="PRO_5045387056" evidence="2">
    <location>
        <begin position="23"/>
        <end position="115"/>
    </location>
</feature>
<keyword evidence="2" id="KW-0732">Signal</keyword>
<evidence type="ECO:0000313" key="3">
    <source>
        <dbReference type="EMBL" id="WCT75084.1"/>
    </source>
</evidence>
<feature type="compositionally biased region" description="Low complexity" evidence="1">
    <location>
        <begin position="96"/>
        <end position="115"/>
    </location>
</feature>
<feature type="compositionally biased region" description="Low complexity" evidence="1">
    <location>
        <begin position="47"/>
        <end position="57"/>
    </location>
</feature>